<dbReference type="PANTHER" id="PTHR16207:SF10">
    <property type="entry name" value="PROTEIN TASOR 2"/>
    <property type="match status" value="1"/>
</dbReference>
<evidence type="ECO:0000259" key="2">
    <source>
        <dbReference type="Pfam" id="PF12509"/>
    </source>
</evidence>
<feature type="compositionally biased region" description="Basic and acidic residues" evidence="1">
    <location>
        <begin position="1685"/>
        <end position="1696"/>
    </location>
</feature>
<dbReference type="PANTHER" id="PTHR16207">
    <property type="entry name" value="SET DOMAIN-CONTAINING PROTEIN"/>
    <property type="match status" value="1"/>
</dbReference>
<sequence length="2451" mass="270552">MESGNGGASSKGVLVPVPDTSDVFQNCILAPLQSAYLYEESKQSFRYKSAVLIKNPVLEEKYNAFRAKRREVGYSEEDLKETYGFLLFDDVNTVQTRHTATPETIHALTKSSDLTDYCCCMFICLKAHSLGETGLLTGNGTCTTLGDPWKGVYISMYSDCLDPNRWYHGKSGYIAIVRLTKGRVKKVLENYTQNFTAPTVGFDCHVSEDLSSVSAKTSSFLAFERTQYYMYELLDDGSSETAQSPSAACPFAIVSFSYTDSKATLVAPQETSEERKLVCHYLPWRGQLQVGSQSYDVGLRSTSGALIPAKLPPVVKVDRAISMSDLTQLLPKAAFETCFSGEVYLDGSYCSLCELVPSEAEGTNSLSLLLREIKEKDLALPVPLNDGGFLILLHASHFLTYDETGSNTTEVLQGMFVFPDSRVIQKDTKSGWRKAAVSSDILRVLPVLSYAEGEVEKTPFNPSEELCEVLAQHMQNYAALINPGLALSPSREVSIFPDQYDVPDAHKHLYSSPEWTDKAWQSFRSYVSKPVSYQLPVSKASEILAAGQEERREDLDDDVYICLSSPEEVLADPVSMGSEDRLTEQESPVNVEISMDSCITSADAQVDLTAVPENVVPEDLQTGDATKDNEKSDLTVLIKTDDTGAKTILTPPSSDDLSAELIVSITSERTVTDESLNVISTVPATKHNDFQLSGFSAAKLQTEGVNSMHDETVKIKNKDCTEVTNFTKTKRRKLRRGHAKGQKKASKAYVETLHSQTVKRPEQDGISMSQKDDQAKESLGHSQLNNPLNIDWRKLPRRKRRFGLSSKNKKVRSVTVGFGLVEEKKSDPGQPSVEGTVLMELEVCPLRKKTERWDLKPVISECGRILVPHGSAVGAHQIKSLTDKIQSTTDEQYPEKMLVDAPENAHDRVEMEQEPRTASETAVDKTEATTNTDDDSLPLNPQNTDYFSKNDGTGTPPSEAIKEKHTDNLSPGKCATKGECLLSKLKSVLSRGKRKTDFLMSEGTTADTAKDAEPCLKKGRGDSDAEALKSNNANTSVQDTNVGIKAVSRMLSVDPIFAFALGLTPKEKPAKVQKSEGHDSQLRKDSSETQEQIILDKQPQIIQKPPSIFPRRGRIKTLKKHQGVSAEHIKKKWWLHFQTPACFTTEKLKYKECTRDNSVRKTVKEKMNSACSSTDALNLLADLALSASNDQVPQQPDPALERKPETSLKKCGLSKDVTSAEQESVLHALLRQPAARPTQPLESPSPSHLAGDSELVGLISKEHAYSLPPSSPLLLGLPGTPFQVSPLSGSTRLLHHHQQLYGDGIQTLHPSVCQEDRGKHNHRSPDYLKKQMVRRQRFRHSRTFVNKDGSIQVTRQWNENYDFNRDSKFTSDSKDRAIIRALHGPWDFSIQDTTEEVRLIVHMWIGLFYSRSTARFFHIDLNCTYPYSEGSDPLELSSGKVSAPAQTELKANSFGGLPSVADTQDPSISKALDLSKKDNSVLDQGSVILDLSLRNSSAEAVTSDPQANKKETSVSGEQKEASETVNTIKSSVELQECNKMMVPSAETIDEVNDVKSICENEKTCSPSQKAGGVEHTDVPSFKGDGSLIPPQEEVESVSIQTENVQTASGIGHMSHGCNKEETHMIDGSENSETLEMNLVQKHATDSSESVTDKEVEYSKDADDLVHTEEHEGIKTKDGETWEVKENPCQKGNREPSPKVIDLPDDPTNTKLGILCNDNCLENGNQSSNEEPKAVSTGQAENVNKDVDCCTGHEGTMTTDEDHFGKDDGLNEKDRCALGVEADSDLTDQPLPMMCDGPDSVKEECITDCSHQAPSDEQPSQADNKEDACHDLQLRKPCGNGSALTDECAISEKATPSEIEPVCNEPAVEENPENDICLVDKADDQKALSPEPDESTYSLYGAIPQTKETLGTGSENTGMVVSSDHEDQETKLVVGEEKCGNTTQEEPFHHHSHSPQCEVMKECEDEEALSEETDIKMDKTNEGLENSHSRVVIPFIGMDISGEDIVQPLISYPQDKTQVVHGQKGIPFISEATYPDLPSEVCRTSEMYSDKEEPSAGKISLRDVSETNQPVILGSECNDRCPTPTVDEMPYECTPSSSTSAFTSSETYKNFTQKCLSRSSTPTKDEVSLEHKLCLKSTVNSDPKAQYGLHPDLELRTLRVLQSIDKFLSESNHTDKSSQIQTADMTSCLDQTHKLSSKYIPTCLAPSHTTADLKDSKISNSKPAVVSASSSQESSDHFLISPFKSKLEEVLGVRLQLKKTDSPLPQQYFGRTDKLQEASVGQDYCHSYTSIPSTECLQSIKTNLDQDRPKTSQSNLNHEPRSYSQRPVMAVKPSKSDEGQADYTCKDEQLEYSPKKKQTKSPVFTYTASSAMPLEKRTENFKGRSVLNDDKQESSEFSSKSSWWSNVSDSNTDKAKLALLEPSYQYQGKDISKFNKIFSSSLPMLSFDSSKM</sequence>
<feature type="region of interest" description="Disordered" evidence="1">
    <location>
        <begin position="1498"/>
        <end position="1525"/>
    </location>
</feature>
<dbReference type="GeneID" id="108888516"/>
<feature type="compositionally biased region" description="Basic and acidic residues" evidence="1">
    <location>
        <begin position="905"/>
        <end position="927"/>
    </location>
</feature>
<feature type="compositionally biased region" description="Basic and acidic residues" evidence="1">
    <location>
        <begin position="1507"/>
        <end position="1522"/>
    </location>
</feature>
<dbReference type="InterPro" id="IPR022188">
    <property type="entry name" value="TASOR_DUF3715"/>
</dbReference>
<dbReference type="Proteomes" id="UP000694890">
    <property type="component" value="Linkage group LG10"/>
</dbReference>
<dbReference type="GO" id="GO:0005654">
    <property type="term" value="C:nucleoplasm"/>
    <property type="evidence" value="ECO:0007669"/>
    <property type="project" value="TreeGrafter"/>
</dbReference>
<feature type="region of interest" description="Disordered" evidence="1">
    <location>
        <begin position="1068"/>
        <end position="1089"/>
    </location>
</feature>
<dbReference type="InterPro" id="IPR046432">
    <property type="entry name" value="TASOR"/>
</dbReference>
<evidence type="ECO:0000313" key="4">
    <source>
        <dbReference type="RefSeq" id="XP_050929198.1"/>
    </source>
</evidence>
<feature type="region of interest" description="Disordered" evidence="1">
    <location>
        <begin position="2304"/>
        <end position="2341"/>
    </location>
</feature>
<protein>
    <submittedName>
        <fullName evidence="4">Uncharacterized protein tasor2 isoform X1</fullName>
    </submittedName>
</protein>
<feature type="compositionally biased region" description="Basic and acidic residues" evidence="1">
    <location>
        <begin position="1199"/>
        <end position="1208"/>
    </location>
</feature>
<feature type="region of interest" description="Disordered" evidence="1">
    <location>
        <begin position="905"/>
        <end position="970"/>
    </location>
</feature>
<feature type="region of interest" description="Disordered" evidence="1">
    <location>
        <begin position="733"/>
        <end position="785"/>
    </location>
</feature>
<feature type="compositionally biased region" description="Polar residues" evidence="1">
    <location>
        <begin position="2310"/>
        <end position="2324"/>
    </location>
</feature>
<organism evidence="3 4">
    <name type="scientific">Lates calcarifer</name>
    <name type="common">Barramundi</name>
    <name type="synonym">Holocentrus calcarifer</name>
    <dbReference type="NCBI Taxonomy" id="8187"/>
    <lineage>
        <taxon>Eukaryota</taxon>
        <taxon>Metazoa</taxon>
        <taxon>Chordata</taxon>
        <taxon>Craniata</taxon>
        <taxon>Vertebrata</taxon>
        <taxon>Euteleostomi</taxon>
        <taxon>Actinopterygii</taxon>
        <taxon>Neopterygii</taxon>
        <taxon>Teleostei</taxon>
        <taxon>Neoteleostei</taxon>
        <taxon>Acanthomorphata</taxon>
        <taxon>Carangaria</taxon>
        <taxon>Carangaria incertae sedis</taxon>
        <taxon>Centropomidae</taxon>
        <taxon>Lates</taxon>
    </lineage>
</organism>
<dbReference type="Pfam" id="PF12509">
    <property type="entry name" value="DUF3715"/>
    <property type="match status" value="1"/>
</dbReference>
<feature type="compositionally biased region" description="Low complexity" evidence="1">
    <location>
        <begin position="2394"/>
        <end position="2408"/>
    </location>
</feature>
<feature type="compositionally biased region" description="Basic and acidic residues" evidence="1">
    <location>
        <begin position="1068"/>
        <end position="1087"/>
    </location>
</feature>
<dbReference type="RefSeq" id="XP_050929198.1">
    <property type="nucleotide sequence ID" value="XM_051073241.1"/>
</dbReference>
<dbReference type="GO" id="GO:0045814">
    <property type="term" value="P:negative regulation of gene expression, epigenetic"/>
    <property type="evidence" value="ECO:0007669"/>
    <property type="project" value="InterPro"/>
</dbReference>
<gene>
    <name evidence="4" type="primary">tasor2</name>
</gene>
<feature type="compositionally biased region" description="Polar residues" evidence="1">
    <location>
        <begin position="939"/>
        <end position="956"/>
    </location>
</feature>
<proteinExistence type="predicted"/>
<feature type="region of interest" description="Disordered" evidence="1">
    <location>
        <begin position="2385"/>
        <end position="2408"/>
    </location>
</feature>
<name>A0AAJ8BCL2_LATCA</name>
<feature type="compositionally biased region" description="Basic and acidic residues" evidence="1">
    <location>
        <begin position="770"/>
        <end position="779"/>
    </location>
</feature>
<evidence type="ECO:0000313" key="3">
    <source>
        <dbReference type="Proteomes" id="UP000694890"/>
    </source>
</evidence>
<feature type="region of interest" description="Disordered" evidence="1">
    <location>
        <begin position="1189"/>
        <end position="1214"/>
    </location>
</feature>
<evidence type="ECO:0000256" key="1">
    <source>
        <dbReference type="SAM" id="MobiDB-lite"/>
    </source>
</evidence>
<feature type="region of interest" description="Disordered" evidence="1">
    <location>
        <begin position="1685"/>
        <end position="1705"/>
    </location>
</feature>
<dbReference type="CTD" id="54906"/>
<feature type="domain" description="TASOR pseudo-PARP" evidence="2">
    <location>
        <begin position="109"/>
        <end position="250"/>
    </location>
</feature>
<feature type="compositionally biased region" description="Basic residues" evidence="1">
    <location>
        <begin position="733"/>
        <end position="746"/>
    </location>
</feature>
<reference evidence="4" key="1">
    <citation type="submission" date="2025-08" db="UniProtKB">
        <authorList>
            <consortium name="RefSeq"/>
        </authorList>
    </citation>
    <scope>IDENTIFICATION</scope>
    <source>
        <tissue evidence="4">Brain</tissue>
    </source>
</reference>
<accession>A0AAJ8BCL2</accession>